<dbReference type="InterPro" id="IPR036597">
    <property type="entry name" value="Fido-like_dom_sf"/>
</dbReference>
<proteinExistence type="predicted"/>
<dbReference type="PANTHER" id="PTHR39560">
    <property type="entry name" value="PROTEIN ADENYLYLTRANSFERASE FIC-RELATED"/>
    <property type="match status" value="1"/>
</dbReference>
<dbReference type="GO" id="GO:0070733">
    <property type="term" value="F:AMPylase activity"/>
    <property type="evidence" value="ECO:0007669"/>
    <property type="project" value="UniProtKB-EC"/>
</dbReference>
<keyword evidence="3" id="KW-0547">Nucleotide-binding</keyword>
<keyword evidence="1" id="KW-0808">Transferase</keyword>
<evidence type="ECO:0000256" key="7">
    <source>
        <dbReference type="ARBA" id="ARBA00048696"/>
    </source>
</evidence>
<protein>
    <recommendedName>
        <fullName evidence="5">protein adenylyltransferase</fullName>
        <ecNumber evidence="5">2.7.7.108</ecNumber>
    </recommendedName>
</protein>
<evidence type="ECO:0000256" key="5">
    <source>
        <dbReference type="ARBA" id="ARBA00034531"/>
    </source>
</evidence>
<dbReference type="AlphaFoldDB" id="A0A6S6PMK8"/>
<organism evidence="10 11">
    <name type="scientific">Acetobacter aceti</name>
    <dbReference type="NCBI Taxonomy" id="435"/>
    <lineage>
        <taxon>Bacteria</taxon>
        <taxon>Pseudomonadati</taxon>
        <taxon>Pseudomonadota</taxon>
        <taxon>Alphaproteobacteria</taxon>
        <taxon>Acetobacterales</taxon>
        <taxon>Acetobacteraceae</taxon>
        <taxon>Acetobacter</taxon>
        <taxon>Acetobacter subgen. Acetobacter</taxon>
    </lineage>
</organism>
<evidence type="ECO:0000256" key="1">
    <source>
        <dbReference type="ARBA" id="ARBA00022679"/>
    </source>
</evidence>
<feature type="domain" description="Fido" evidence="9">
    <location>
        <begin position="62"/>
        <end position="216"/>
    </location>
</feature>
<accession>A0A6S6PMK8</accession>
<keyword evidence="2" id="KW-0548">Nucleotidyltransferase</keyword>
<evidence type="ECO:0000256" key="4">
    <source>
        <dbReference type="ARBA" id="ARBA00022840"/>
    </source>
</evidence>
<evidence type="ECO:0000256" key="2">
    <source>
        <dbReference type="ARBA" id="ARBA00022695"/>
    </source>
</evidence>
<dbReference type="InterPro" id="IPR003812">
    <property type="entry name" value="Fido"/>
</dbReference>
<feature type="region of interest" description="Disordered" evidence="8">
    <location>
        <begin position="1"/>
        <end position="22"/>
    </location>
</feature>
<evidence type="ECO:0000256" key="3">
    <source>
        <dbReference type="ARBA" id="ARBA00022741"/>
    </source>
</evidence>
<gene>
    <name evidence="10" type="primary">fic</name>
    <name evidence="10" type="ORF">AAJCM20276_36920</name>
</gene>
<dbReference type="RefSeq" id="WP_007284574.1">
    <property type="nucleotide sequence ID" value="NZ_AP023328.1"/>
</dbReference>
<dbReference type="SUPFAM" id="SSF140931">
    <property type="entry name" value="Fic-like"/>
    <property type="match status" value="1"/>
</dbReference>
<comment type="catalytic activity">
    <reaction evidence="7">
        <text>L-tyrosyl-[protein] + ATP = O-(5'-adenylyl)-L-tyrosyl-[protein] + diphosphate</text>
        <dbReference type="Rhea" id="RHEA:54288"/>
        <dbReference type="Rhea" id="RHEA-COMP:10136"/>
        <dbReference type="Rhea" id="RHEA-COMP:13846"/>
        <dbReference type="ChEBI" id="CHEBI:30616"/>
        <dbReference type="ChEBI" id="CHEBI:33019"/>
        <dbReference type="ChEBI" id="CHEBI:46858"/>
        <dbReference type="ChEBI" id="CHEBI:83624"/>
        <dbReference type="EC" id="2.7.7.108"/>
    </reaction>
</comment>
<evidence type="ECO:0000256" key="8">
    <source>
        <dbReference type="SAM" id="MobiDB-lite"/>
    </source>
</evidence>
<evidence type="ECO:0000313" key="10">
    <source>
        <dbReference type="EMBL" id="BCI69068.1"/>
    </source>
</evidence>
<dbReference type="GO" id="GO:0005524">
    <property type="term" value="F:ATP binding"/>
    <property type="evidence" value="ECO:0007669"/>
    <property type="project" value="UniProtKB-KW"/>
</dbReference>
<feature type="compositionally biased region" description="Polar residues" evidence="8">
    <location>
        <begin position="311"/>
        <end position="327"/>
    </location>
</feature>
<dbReference type="GO" id="GO:0051302">
    <property type="term" value="P:regulation of cell division"/>
    <property type="evidence" value="ECO:0007669"/>
    <property type="project" value="TreeGrafter"/>
</dbReference>
<evidence type="ECO:0000256" key="6">
    <source>
        <dbReference type="ARBA" id="ARBA00047939"/>
    </source>
</evidence>
<feature type="region of interest" description="Disordered" evidence="8">
    <location>
        <begin position="305"/>
        <end position="355"/>
    </location>
</feature>
<dbReference type="EMBL" id="AP023328">
    <property type="protein sequence ID" value="BCI69068.1"/>
    <property type="molecule type" value="Genomic_DNA"/>
</dbReference>
<dbReference type="Gene3D" id="1.10.3290.10">
    <property type="entry name" value="Fido-like domain"/>
    <property type="match status" value="1"/>
</dbReference>
<name>A0A6S6PMK8_ACEAC</name>
<sequence>MSTGDPGRGYTYPTNSNDPDQQDVLRNRLDLRSRAALNRAEYRITSDRMIDIRLGSGPAGNFDAAHLKAIHQHLFGEIYEWAGHTRNERPVVDGRPVEPIEFMTKGSTTFLPGSRLDRGLAEAFRPIRDPDVLKGSNVEQFSAVAGRVMSELNFVHPFREGNGRVQEAFIATLGQKYGHDVDFSVITKPRMLAASIAGADDPANPAMRHLVEDATDRGRVAALRTAFEHLRQQGAEPLAQDVRTARPGEQITGVLVATDTHSSSVNTGKGIIVVPTQDLGRQKAAAGDDVTVTVKSGFSAAAADRTAQEKPATSQRAASYWSGQVQKGQGARSSPAGVMKEPDASAAKPRGPKLR</sequence>
<evidence type="ECO:0000259" key="9">
    <source>
        <dbReference type="PROSITE" id="PS51459"/>
    </source>
</evidence>
<dbReference type="Proteomes" id="UP000515220">
    <property type="component" value="Plasmid pAAJCM20276_2"/>
</dbReference>
<dbReference type="EC" id="2.7.7.108" evidence="5"/>
<keyword evidence="10" id="KW-0614">Plasmid</keyword>
<geneLocation type="plasmid" evidence="10 11">
    <name>pAAJCM20276_2</name>
</geneLocation>
<reference evidence="10 11" key="1">
    <citation type="submission" date="2020-07" db="EMBL/GenBank/DDBJ databases">
        <title>Complete Genome Sequence of an acetic acid bacterium, Acetobacter aceti JCM20276.</title>
        <authorList>
            <person name="Hirose Y."/>
            <person name="Mihara H."/>
        </authorList>
    </citation>
    <scope>NUCLEOTIDE SEQUENCE [LARGE SCALE GENOMIC DNA]</scope>
    <source>
        <strain evidence="10 11">JCM20276</strain>
        <plasmid evidence="10 11">pAAJCM20276_2</plasmid>
    </source>
</reference>
<dbReference type="PROSITE" id="PS51459">
    <property type="entry name" value="FIDO"/>
    <property type="match status" value="1"/>
</dbReference>
<evidence type="ECO:0000313" key="11">
    <source>
        <dbReference type="Proteomes" id="UP000515220"/>
    </source>
</evidence>
<dbReference type="PANTHER" id="PTHR39560:SF1">
    <property type="entry name" value="PROTEIN ADENYLYLTRANSFERASE FIC-RELATED"/>
    <property type="match status" value="1"/>
</dbReference>
<comment type="catalytic activity">
    <reaction evidence="6">
        <text>L-threonyl-[protein] + ATP = 3-O-(5'-adenylyl)-L-threonyl-[protein] + diphosphate</text>
        <dbReference type="Rhea" id="RHEA:54292"/>
        <dbReference type="Rhea" id="RHEA-COMP:11060"/>
        <dbReference type="Rhea" id="RHEA-COMP:13847"/>
        <dbReference type="ChEBI" id="CHEBI:30013"/>
        <dbReference type="ChEBI" id="CHEBI:30616"/>
        <dbReference type="ChEBI" id="CHEBI:33019"/>
        <dbReference type="ChEBI" id="CHEBI:138113"/>
        <dbReference type="EC" id="2.7.7.108"/>
    </reaction>
</comment>
<dbReference type="Pfam" id="PF02661">
    <property type="entry name" value="Fic"/>
    <property type="match status" value="1"/>
</dbReference>
<keyword evidence="4" id="KW-0067">ATP-binding</keyword>